<evidence type="ECO:0000313" key="1">
    <source>
        <dbReference type="EMBL" id="OQB40684.1"/>
    </source>
</evidence>
<organism evidence="1">
    <name type="scientific">candidate division CPR1 bacterium ADurb.Bin160</name>
    <dbReference type="NCBI Taxonomy" id="1852826"/>
    <lineage>
        <taxon>Bacteria</taxon>
        <taxon>candidate division CPR1</taxon>
    </lineage>
</organism>
<dbReference type="AlphaFoldDB" id="A0A1V5ZL52"/>
<dbReference type="SUPFAM" id="SSF52374">
    <property type="entry name" value="Nucleotidylyl transferase"/>
    <property type="match status" value="1"/>
</dbReference>
<reference evidence="1" key="1">
    <citation type="submission" date="2017-02" db="EMBL/GenBank/DDBJ databases">
        <title>Delving into the versatile metabolic prowess of the omnipresent phylum Bacteroidetes.</title>
        <authorList>
            <person name="Nobu M.K."/>
            <person name="Mei R."/>
            <person name="Narihiro T."/>
            <person name="Kuroda K."/>
            <person name="Liu W.-T."/>
        </authorList>
    </citation>
    <scope>NUCLEOTIDE SEQUENCE</scope>
    <source>
        <strain evidence="1">ADurb.Bin160</strain>
    </source>
</reference>
<dbReference type="GO" id="GO:0004812">
    <property type="term" value="F:aminoacyl-tRNA ligase activity"/>
    <property type="evidence" value="ECO:0007669"/>
    <property type="project" value="UniProtKB-KW"/>
</dbReference>
<proteinExistence type="predicted"/>
<comment type="caution">
    <text evidence="1">The sequence shown here is derived from an EMBL/GenBank/DDBJ whole genome shotgun (WGS) entry which is preliminary data.</text>
</comment>
<sequence length="72" mass="8188">MSSRAGNVILYTELRDKLLLEAQKVLGNRDFDQEKKDEIARQVAFAAMKFDILLPDASKKILFDPSQALSFE</sequence>
<dbReference type="InterPro" id="IPR014729">
    <property type="entry name" value="Rossmann-like_a/b/a_fold"/>
</dbReference>
<keyword evidence="1" id="KW-0436">Ligase</keyword>
<gene>
    <name evidence="1" type="ORF">BWY04_01247</name>
</gene>
<dbReference type="Proteomes" id="UP000485621">
    <property type="component" value="Unassembled WGS sequence"/>
</dbReference>
<dbReference type="Gene3D" id="3.40.50.620">
    <property type="entry name" value="HUPs"/>
    <property type="match status" value="1"/>
</dbReference>
<accession>A0A1V5ZL52</accession>
<keyword evidence="1" id="KW-0030">Aminoacyl-tRNA synthetase</keyword>
<name>A0A1V5ZL52_9BACT</name>
<dbReference type="EMBL" id="MWDB01000035">
    <property type="protein sequence ID" value="OQB40684.1"/>
    <property type="molecule type" value="Genomic_DNA"/>
</dbReference>
<protein>
    <submittedName>
        <fullName evidence="1">Arginyl-tRNA synthetase</fullName>
    </submittedName>
</protein>